<organism evidence="5 6">
    <name type="scientific">Vibrio neptunius</name>
    <dbReference type="NCBI Taxonomy" id="170651"/>
    <lineage>
        <taxon>Bacteria</taxon>
        <taxon>Pseudomonadati</taxon>
        <taxon>Pseudomonadota</taxon>
        <taxon>Gammaproteobacteria</taxon>
        <taxon>Vibrionales</taxon>
        <taxon>Vibrionaceae</taxon>
        <taxon>Vibrio</taxon>
    </lineage>
</organism>
<feature type="domain" description="GGDEF" evidence="4">
    <location>
        <begin position="340"/>
        <end position="470"/>
    </location>
</feature>
<reference evidence="5 6" key="1">
    <citation type="submission" date="2021-02" db="EMBL/GenBank/DDBJ databases">
        <title>Draft Genome Sequences of 5 Vibrio neptunius Strains Isolated From of Bivalve Hatcheries.</title>
        <authorList>
            <person name="Galvis F."/>
            <person name="Barja J.L."/>
            <person name="Lemos M.L."/>
            <person name="Balado M."/>
        </authorList>
    </citation>
    <scope>NUCLEOTIDE SEQUENCE [LARGE SCALE GENOMIC DNA]</scope>
    <source>
        <strain evidence="5 6">PP-145.98</strain>
    </source>
</reference>
<dbReference type="EMBL" id="JAFHLB010000004">
    <property type="protein sequence ID" value="MBN3577022.1"/>
    <property type="molecule type" value="Genomic_DNA"/>
</dbReference>
<dbReference type="NCBIfam" id="TIGR00254">
    <property type="entry name" value="GGDEF"/>
    <property type="match status" value="1"/>
</dbReference>
<dbReference type="RefSeq" id="WP_206369191.1">
    <property type="nucleotide sequence ID" value="NZ_CAWPTM010000099.1"/>
</dbReference>
<evidence type="ECO:0000256" key="3">
    <source>
        <dbReference type="SAM" id="SignalP"/>
    </source>
</evidence>
<keyword evidence="2" id="KW-0472">Membrane</keyword>
<dbReference type="SMART" id="SM00062">
    <property type="entry name" value="PBPb"/>
    <property type="match status" value="1"/>
</dbReference>
<dbReference type="InterPro" id="IPR043128">
    <property type="entry name" value="Rev_trsase/Diguanyl_cyclase"/>
</dbReference>
<evidence type="ECO:0000313" key="5">
    <source>
        <dbReference type="EMBL" id="MBN3577022.1"/>
    </source>
</evidence>
<dbReference type="SUPFAM" id="SSF53850">
    <property type="entry name" value="Periplasmic binding protein-like II"/>
    <property type="match status" value="1"/>
</dbReference>
<dbReference type="Proteomes" id="UP000779070">
    <property type="component" value="Unassembled WGS sequence"/>
</dbReference>
<dbReference type="InterPro" id="IPR050469">
    <property type="entry name" value="Diguanylate_Cyclase"/>
</dbReference>
<dbReference type="CDD" id="cd01949">
    <property type="entry name" value="GGDEF"/>
    <property type="match status" value="1"/>
</dbReference>
<keyword evidence="2" id="KW-0812">Transmembrane</keyword>
<dbReference type="PANTHER" id="PTHR45138:SF5">
    <property type="entry name" value="BIFUNCTIONAL PERIPLASMIC SUBSTRATE BINDING PROTEIN_CYTOPLASMIC DIGUANYLATE CYCLASE"/>
    <property type="match status" value="1"/>
</dbReference>
<protein>
    <recommendedName>
        <fullName evidence="1">diguanylate cyclase</fullName>
        <ecNumber evidence="1">2.7.7.65</ecNumber>
    </recommendedName>
</protein>
<evidence type="ECO:0000313" key="6">
    <source>
        <dbReference type="Proteomes" id="UP000779070"/>
    </source>
</evidence>
<dbReference type="InterPro" id="IPR029787">
    <property type="entry name" value="Nucleotide_cyclase"/>
</dbReference>
<dbReference type="SUPFAM" id="SSF55073">
    <property type="entry name" value="Nucleotide cyclase"/>
    <property type="match status" value="1"/>
</dbReference>
<dbReference type="CDD" id="cd13706">
    <property type="entry name" value="PBP2_HisK_like_1"/>
    <property type="match status" value="1"/>
</dbReference>
<dbReference type="InterPro" id="IPR001638">
    <property type="entry name" value="Solute-binding_3/MltF_N"/>
</dbReference>
<sequence length="472" mass="52923">MGHQGIAGKKTPVAPWRLFAFTLLTTLFSSSPIIANTADAEQQTLKVANSKAWKPFSYINNDGEPDGILIDLWREYGKRNQIKIEFVLMDWNESIQAVKSNQADVHAGLLWSEPRDQFLDFGDALINIETQLYYSQALVGSGIDELLDGEVERYVGVVKGGYEEYYTRKEFPNANLKVYSNNQRLINAAFKGEISAFVADLQVANFYLYSSGDPMSFVPVKYLYSGDLYPAVAEGNLAMLDKVNLGFKKVGKPTRETILHKWMHIETVSPQYFFATVAGVSGFVVLMYIIMLKRTVRSRTRALELANEQLTVLSTTDELTGIRNRRSFMEAIRQLDTKSHSLTVMVFDIDNFKSVNDNWGHAIGDEVIREVAQCIAPILTPTMLFGRIGGEEFALVVRELSQEAALELAQNICVEVSATKIQIECDRHISVSVGCAFYPHGSEKVDLSAADKLMYKAKQQGKNRAVIELIDY</sequence>
<dbReference type="InterPro" id="IPR000160">
    <property type="entry name" value="GGDEF_dom"/>
</dbReference>
<evidence type="ECO:0000259" key="4">
    <source>
        <dbReference type="PROSITE" id="PS50887"/>
    </source>
</evidence>
<dbReference type="EC" id="2.7.7.65" evidence="1"/>
<name>A0ABS2ZXM9_9VIBR</name>
<keyword evidence="6" id="KW-1185">Reference proteome</keyword>
<dbReference type="SMART" id="SM00267">
    <property type="entry name" value="GGDEF"/>
    <property type="match status" value="1"/>
</dbReference>
<dbReference type="Pfam" id="PF00497">
    <property type="entry name" value="SBP_bac_3"/>
    <property type="match status" value="1"/>
</dbReference>
<dbReference type="PROSITE" id="PS50887">
    <property type="entry name" value="GGDEF"/>
    <property type="match status" value="1"/>
</dbReference>
<dbReference type="Gene3D" id="3.40.190.10">
    <property type="entry name" value="Periplasmic binding protein-like II"/>
    <property type="match status" value="2"/>
</dbReference>
<dbReference type="Pfam" id="PF00990">
    <property type="entry name" value="GGDEF"/>
    <property type="match status" value="1"/>
</dbReference>
<feature type="transmembrane region" description="Helical" evidence="2">
    <location>
        <begin position="272"/>
        <end position="291"/>
    </location>
</feature>
<proteinExistence type="predicted"/>
<keyword evidence="2" id="KW-1133">Transmembrane helix</keyword>
<dbReference type="Gene3D" id="3.30.70.270">
    <property type="match status" value="1"/>
</dbReference>
<evidence type="ECO:0000256" key="1">
    <source>
        <dbReference type="ARBA" id="ARBA00012528"/>
    </source>
</evidence>
<feature type="chain" id="PRO_5046816915" description="diguanylate cyclase" evidence="3">
    <location>
        <begin position="36"/>
        <end position="472"/>
    </location>
</feature>
<dbReference type="PANTHER" id="PTHR45138">
    <property type="entry name" value="REGULATORY COMPONENTS OF SENSORY TRANSDUCTION SYSTEM"/>
    <property type="match status" value="1"/>
</dbReference>
<comment type="caution">
    <text evidence="5">The sequence shown here is derived from an EMBL/GenBank/DDBJ whole genome shotgun (WGS) entry which is preliminary data.</text>
</comment>
<accession>A0ABS2ZXM9</accession>
<keyword evidence="3" id="KW-0732">Signal</keyword>
<feature type="signal peptide" evidence="3">
    <location>
        <begin position="1"/>
        <end position="35"/>
    </location>
</feature>
<evidence type="ECO:0000256" key="2">
    <source>
        <dbReference type="SAM" id="Phobius"/>
    </source>
</evidence>
<gene>
    <name evidence="5" type="ORF">JYA62_04985</name>
</gene>